<sequence>MSILHDQFLEVIALGDEAWRVCDGRVDPADATRVLGFVERRHDRFELLRIGTAPTVCEHFDCLDAALEELSRRLSDVASASAA</sequence>
<evidence type="ECO:0000313" key="2">
    <source>
        <dbReference type="Proteomes" id="UP000464507"/>
    </source>
</evidence>
<protein>
    <submittedName>
        <fullName evidence="1">Uncharacterized protein</fullName>
    </submittedName>
</protein>
<evidence type="ECO:0000313" key="1">
    <source>
        <dbReference type="EMBL" id="QHO69118.1"/>
    </source>
</evidence>
<name>A0A7L5AF95_9MICO</name>
<keyword evidence="2" id="KW-1185">Reference proteome</keyword>
<dbReference type="OrthoDB" id="5120633at2"/>
<proteinExistence type="predicted"/>
<accession>A0A7L5AF95</accession>
<dbReference type="EMBL" id="CP017146">
    <property type="protein sequence ID" value="QHO69118.1"/>
    <property type="molecule type" value="Genomic_DNA"/>
</dbReference>
<reference evidence="1 2" key="1">
    <citation type="submission" date="2016-09" db="EMBL/GenBank/DDBJ databases">
        <title>Complete genome sequence of microbes from the polar regions.</title>
        <authorList>
            <person name="Liao L."/>
            <person name="Chen B."/>
        </authorList>
    </citation>
    <scope>NUCLEOTIDE SEQUENCE [LARGE SCALE GENOMIC DNA]</scope>
    <source>
        <strain evidence="1 2">ZS314</strain>
    </source>
</reference>
<dbReference type="RefSeq" id="WP_161885477.1">
    <property type="nucleotide sequence ID" value="NZ_CP017146.1"/>
</dbReference>
<organism evidence="1 2">
    <name type="scientific">Marisediminicola antarctica</name>
    <dbReference type="NCBI Taxonomy" id="674079"/>
    <lineage>
        <taxon>Bacteria</taxon>
        <taxon>Bacillati</taxon>
        <taxon>Actinomycetota</taxon>
        <taxon>Actinomycetes</taxon>
        <taxon>Micrococcales</taxon>
        <taxon>Microbacteriaceae</taxon>
        <taxon>Marisediminicola</taxon>
    </lineage>
</organism>
<dbReference type="KEGG" id="mant:BHD05_05095"/>
<gene>
    <name evidence="1" type="ORF">BHD05_05095</name>
</gene>
<dbReference type="Proteomes" id="UP000464507">
    <property type="component" value="Chromosome"/>
</dbReference>
<dbReference type="AlphaFoldDB" id="A0A7L5AF95"/>